<dbReference type="SUPFAM" id="SSF56235">
    <property type="entry name" value="N-terminal nucleophile aminohydrolases (Ntn hydrolases)"/>
    <property type="match status" value="1"/>
</dbReference>
<dbReference type="InterPro" id="IPR006426">
    <property type="entry name" value="Asn_synth_AEB"/>
</dbReference>
<dbReference type="Gene3D" id="3.40.50.620">
    <property type="entry name" value="HUPs"/>
    <property type="match status" value="1"/>
</dbReference>
<dbReference type="Gene3D" id="3.60.20.10">
    <property type="entry name" value="Glutamine Phosphoribosylpyrophosphate, subunit 1, domain 1"/>
    <property type="match status" value="1"/>
</dbReference>
<keyword evidence="10" id="KW-1185">Reference proteome</keyword>
<dbReference type="SUPFAM" id="SSF52402">
    <property type="entry name" value="Adenine nucleotide alpha hydrolases-like"/>
    <property type="match status" value="1"/>
</dbReference>
<dbReference type="InterPro" id="IPR014729">
    <property type="entry name" value="Rossmann-like_a/b/a_fold"/>
</dbReference>
<reference evidence="9 10" key="1">
    <citation type="submission" date="2022-11" db="EMBL/GenBank/DDBJ databases">
        <title>The characterization of three novel Bacteroidetes species and genomic analysis of their roles in tidal elemental geochemical cycles.</title>
        <authorList>
            <person name="Ma K."/>
        </authorList>
    </citation>
    <scope>NUCLEOTIDE SEQUENCE [LARGE SCALE GENOMIC DNA]</scope>
    <source>
        <strain evidence="9 10">M17</strain>
    </source>
</reference>
<evidence type="ECO:0000256" key="3">
    <source>
        <dbReference type="ARBA" id="ARBA00012737"/>
    </source>
</evidence>
<dbReference type="PANTHER" id="PTHR43284:SF1">
    <property type="entry name" value="ASPARAGINE SYNTHETASE"/>
    <property type="match status" value="1"/>
</dbReference>
<dbReference type="EC" id="6.3.5.4" evidence="3"/>
<keyword evidence="4" id="KW-0547">Nucleotide-binding</keyword>
<dbReference type="Pfam" id="PF00733">
    <property type="entry name" value="Asn_synthase"/>
    <property type="match status" value="1"/>
</dbReference>
<sequence>MCGINLIIDKKELLTDLSAIKTMVSGNAHRGPDHRSSLRIRNLETQYFFGANRLKIRDKSEKSNQPFVDQEEQNVLLFNGEIYNYAELKNELISKGYTFITSSDTEVIFYLLKEEGELGLGRLKGMYSIVFFDRRNDTILLARDKHGIKPLFYSVDNNFIVASSETKPIFSSGLIKKELDVQQIDILLRYKHTFFNDTIYKNVFSVSPGKYLKIENGSISKEEFIIERAEKNNFELSSNGIEQLLVDSLYRQLSDSVPYGLFLSGGLDSSLLLALNKKHEINYIQTFSLIDKNLAGKGLNDSRLSRLAAKLYGYEHHEIGFDSEPDEKDIYKFTGDLDLPVLDSGAYMNYVLSREASKRVKVVLSGAGADEFWFGYPRYQVYRQQLKNPLSVKALKIVLKMARATGFSRVDAVTDRRFKRYVDSVDNTSEKSWNNLLQVPLLNQADFPEEIIDFIEKNERSLTPQLWDQQNYLVNDVLLQSDLMTMAHGLEMRVPYLDDELVLAAGELQKSLFEGGKSKSVLKDIFSKIDGSGPFIKRSKEGMGLPFYSWIDSAFFSDRIEKIFNNKNNSIISETDSYKFIKNRKGYRKQLADQANAAATWNFVALDLWLEQNGFE</sequence>
<keyword evidence="6" id="KW-0315">Glutamine amidotransferase</keyword>
<comment type="caution">
    <text evidence="9">The sequence shown here is derived from an EMBL/GenBank/DDBJ whole genome shotgun (WGS) entry which is preliminary data.</text>
</comment>
<organism evidence="9 10">
    <name type="scientific">Mangrovivirga halotolerans</name>
    <dbReference type="NCBI Taxonomy" id="2993936"/>
    <lineage>
        <taxon>Bacteria</taxon>
        <taxon>Pseudomonadati</taxon>
        <taxon>Bacteroidota</taxon>
        <taxon>Cytophagia</taxon>
        <taxon>Cytophagales</taxon>
        <taxon>Mangrovivirgaceae</taxon>
        <taxon>Mangrovivirga</taxon>
    </lineage>
</organism>
<dbReference type="GO" id="GO:0004066">
    <property type="term" value="F:asparagine synthase (glutamine-hydrolyzing) activity"/>
    <property type="evidence" value="ECO:0007669"/>
    <property type="project" value="UniProtKB-EC"/>
</dbReference>
<comment type="pathway">
    <text evidence="1">Amino-acid biosynthesis; L-asparagine biosynthesis; L-asparagine from L-aspartate (L-Gln route): step 1/1.</text>
</comment>
<name>A0ABT3RTP9_9BACT</name>
<keyword evidence="9" id="KW-0436">Ligase</keyword>
<feature type="domain" description="Glutamine amidotransferase type-2" evidence="8">
    <location>
        <begin position="2"/>
        <end position="217"/>
    </location>
</feature>
<evidence type="ECO:0000256" key="5">
    <source>
        <dbReference type="ARBA" id="ARBA00022840"/>
    </source>
</evidence>
<dbReference type="Pfam" id="PF13537">
    <property type="entry name" value="GATase_7"/>
    <property type="match status" value="1"/>
</dbReference>
<evidence type="ECO:0000256" key="7">
    <source>
        <dbReference type="ARBA" id="ARBA00048741"/>
    </source>
</evidence>
<dbReference type="EMBL" id="JAPFQN010000006">
    <property type="protein sequence ID" value="MCX2744876.1"/>
    <property type="molecule type" value="Genomic_DNA"/>
</dbReference>
<evidence type="ECO:0000256" key="6">
    <source>
        <dbReference type="ARBA" id="ARBA00022962"/>
    </source>
</evidence>
<dbReference type="InterPro" id="IPR033738">
    <property type="entry name" value="AsnB_N"/>
</dbReference>
<dbReference type="Proteomes" id="UP001209885">
    <property type="component" value="Unassembled WGS sequence"/>
</dbReference>
<evidence type="ECO:0000313" key="10">
    <source>
        <dbReference type="Proteomes" id="UP001209885"/>
    </source>
</evidence>
<comment type="catalytic activity">
    <reaction evidence="7">
        <text>L-aspartate + L-glutamine + ATP + H2O = L-asparagine + L-glutamate + AMP + diphosphate + H(+)</text>
        <dbReference type="Rhea" id="RHEA:12228"/>
        <dbReference type="ChEBI" id="CHEBI:15377"/>
        <dbReference type="ChEBI" id="CHEBI:15378"/>
        <dbReference type="ChEBI" id="CHEBI:29985"/>
        <dbReference type="ChEBI" id="CHEBI:29991"/>
        <dbReference type="ChEBI" id="CHEBI:30616"/>
        <dbReference type="ChEBI" id="CHEBI:33019"/>
        <dbReference type="ChEBI" id="CHEBI:58048"/>
        <dbReference type="ChEBI" id="CHEBI:58359"/>
        <dbReference type="ChEBI" id="CHEBI:456215"/>
        <dbReference type="EC" id="6.3.5.4"/>
    </reaction>
</comment>
<evidence type="ECO:0000256" key="1">
    <source>
        <dbReference type="ARBA" id="ARBA00005187"/>
    </source>
</evidence>
<dbReference type="RefSeq" id="WP_266057395.1">
    <property type="nucleotide sequence ID" value="NZ_JAPFQN010000006.1"/>
</dbReference>
<evidence type="ECO:0000256" key="2">
    <source>
        <dbReference type="ARBA" id="ARBA00005752"/>
    </source>
</evidence>
<dbReference type="InterPro" id="IPR051786">
    <property type="entry name" value="ASN_synthetase/amidase"/>
</dbReference>
<keyword evidence="5" id="KW-0067">ATP-binding</keyword>
<protein>
    <recommendedName>
        <fullName evidence="3">asparagine synthase (glutamine-hydrolyzing)</fullName>
        <ecNumber evidence="3">6.3.5.4</ecNumber>
    </recommendedName>
</protein>
<dbReference type="NCBIfam" id="TIGR01536">
    <property type="entry name" value="asn_synth_AEB"/>
    <property type="match status" value="1"/>
</dbReference>
<accession>A0ABT3RTP9</accession>
<dbReference type="PROSITE" id="PS51278">
    <property type="entry name" value="GATASE_TYPE_2"/>
    <property type="match status" value="1"/>
</dbReference>
<dbReference type="InterPro" id="IPR001962">
    <property type="entry name" value="Asn_synthase"/>
</dbReference>
<dbReference type="InterPro" id="IPR029055">
    <property type="entry name" value="Ntn_hydrolases_N"/>
</dbReference>
<dbReference type="PANTHER" id="PTHR43284">
    <property type="entry name" value="ASPARAGINE SYNTHETASE (GLUTAMINE-HYDROLYZING)"/>
    <property type="match status" value="1"/>
</dbReference>
<evidence type="ECO:0000313" key="9">
    <source>
        <dbReference type="EMBL" id="MCX2744876.1"/>
    </source>
</evidence>
<dbReference type="PIRSF" id="PIRSF001589">
    <property type="entry name" value="Asn_synthetase_glu-h"/>
    <property type="match status" value="1"/>
</dbReference>
<dbReference type="CDD" id="cd00712">
    <property type="entry name" value="AsnB"/>
    <property type="match status" value="1"/>
</dbReference>
<gene>
    <name evidence="9" type="primary">asnB</name>
    <name evidence="9" type="ORF">OO013_13420</name>
</gene>
<evidence type="ECO:0000256" key="4">
    <source>
        <dbReference type="ARBA" id="ARBA00022741"/>
    </source>
</evidence>
<dbReference type="CDD" id="cd01991">
    <property type="entry name" value="Asn_synthase_B_C"/>
    <property type="match status" value="1"/>
</dbReference>
<dbReference type="InterPro" id="IPR017932">
    <property type="entry name" value="GATase_2_dom"/>
</dbReference>
<comment type="similarity">
    <text evidence="2">Belongs to the asparagine synthetase family.</text>
</comment>
<proteinExistence type="inferred from homology"/>
<evidence type="ECO:0000259" key="8">
    <source>
        <dbReference type="PROSITE" id="PS51278"/>
    </source>
</evidence>